<dbReference type="Proteomes" id="UP001158730">
    <property type="component" value="Unassembled WGS sequence"/>
</dbReference>
<dbReference type="EMBL" id="JAOBYN010000040">
    <property type="protein sequence ID" value="MDH1057339.1"/>
    <property type="molecule type" value="Genomic_DNA"/>
</dbReference>
<evidence type="ECO:0000313" key="1">
    <source>
        <dbReference type="EMBL" id="MDH1057339.1"/>
    </source>
</evidence>
<proteinExistence type="predicted"/>
<accession>A0AA42N4J9</accession>
<protein>
    <submittedName>
        <fullName evidence="1">Uncharacterized protein</fullName>
    </submittedName>
</protein>
<dbReference type="AlphaFoldDB" id="A0AA42N4J9"/>
<name>A0AA42N4J9_AQUAC</name>
<organism evidence="1 2">
    <name type="scientific">Aquipseudomonas alcaligenes</name>
    <name type="common">Pseudomonas alcaligenes</name>
    <dbReference type="NCBI Taxonomy" id="43263"/>
    <lineage>
        <taxon>Bacteria</taxon>
        <taxon>Pseudomonadati</taxon>
        <taxon>Pseudomonadota</taxon>
        <taxon>Gammaproteobacteria</taxon>
        <taxon>Pseudomonadales</taxon>
        <taxon>Pseudomonadaceae</taxon>
        <taxon>Aquipseudomonas</taxon>
    </lineage>
</organism>
<evidence type="ECO:0000313" key="2">
    <source>
        <dbReference type="Proteomes" id="UP001158730"/>
    </source>
</evidence>
<reference evidence="1" key="1">
    <citation type="submission" date="2022-09" db="EMBL/GenBank/DDBJ databases">
        <title>Intensive care unit water sources are persistently colonized with multi-drug resistant bacteria and are the site of extensive horizontal gene transfer of antibiotic resistance genes.</title>
        <authorList>
            <person name="Diorio-Toth L."/>
        </authorList>
    </citation>
    <scope>NUCLEOTIDE SEQUENCE</scope>
    <source>
        <strain evidence="1">GD03990</strain>
    </source>
</reference>
<gene>
    <name evidence="1" type="ORF">N5C05_21610</name>
</gene>
<comment type="caution">
    <text evidence="1">The sequence shown here is derived from an EMBL/GenBank/DDBJ whole genome shotgun (WGS) entry which is preliminary data.</text>
</comment>
<dbReference type="RefSeq" id="WP_280055473.1">
    <property type="nucleotide sequence ID" value="NZ_JAOBYN010000040.1"/>
</dbReference>
<sequence length="90" mass="9877">MTPLVSPYVRPELIFEIDEQLSALGCSAVHVVVGPALVGISWEQPGPVKIEHPELDSYLHAEMIAKRVNALVGIGDNQRSQMVAAWEDQE</sequence>